<name>A0A2X4RAP9_9CORY</name>
<dbReference type="RefSeq" id="WP_039674456.1">
    <property type="nucleotide sequence ID" value="NZ_CP065689.1"/>
</dbReference>
<dbReference type="AlphaFoldDB" id="A0A2X4RAP9"/>
<dbReference type="UniPathway" id="UPA00135">
    <property type="reaction ID" value="UER00197"/>
</dbReference>
<comment type="caution">
    <text evidence="13">Lacks conserved residue(s) required for the propagation of feature annotation.</text>
</comment>
<dbReference type="SUPFAM" id="SSF53383">
    <property type="entry name" value="PLP-dependent transferases"/>
    <property type="match status" value="1"/>
</dbReference>
<dbReference type="InterPro" id="IPR000192">
    <property type="entry name" value="Aminotrans_V_dom"/>
</dbReference>
<evidence type="ECO:0000256" key="9">
    <source>
        <dbReference type="ARBA" id="ARBA00023096"/>
    </source>
</evidence>
<dbReference type="GO" id="GO:0004760">
    <property type="term" value="F:L-serine-pyruvate transaminase activity"/>
    <property type="evidence" value="ECO:0007669"/>
    <property type="project" value="TreeGrafter"/>
</dbReference>
<feature type="binding site" evidence="13">
    <location>
        <position position="47"/>
    </location>
    <ligand>
        <name>L-glutamate</name>
        <dbReference type="ChEBI" id="CHEBI:29985"/>
    </ligand>
</feature>
<keyword evidence="9 13" id="KW-0664">Pyridoxine biosynthesis</keyword>
<feature type="binding site" evidence="13">
    <location>
        <position position="105"/>
    </location>
    <ligand>
        <name>pyridoxal 5'-phosphate</name>
        <dbReference type="ChEBI" id="CHEBI:597326"/>
    </ligand>
</feature>
<comment type="subcellular location">
    <subcellularLocation>
        <location evidence="13">Cytoplasm</location>
    </subcellularLocation>
</comment>
<evidence type="ECO:0000313" key="15">
    <source>
        <dbReference type="EMBL" id="QPS60660.1"/>
    </source>
</evidence>
<feature type="binding site" evidence="13">
    <location>
        <position position="176"/>
    </location>
    <ligand>
        <name>pyridoxal 5'-phosphate</name>
        <dbReference type="ChEBI" id="CHEBI:597326"/>
    </ligand>
</feature>
<accession>A0A2X4RAP9</accession>
<dbReference type="UniPathway" id="UPA00244">
    <property type="reaction ID" value="UER00311"/>
</dbReference>
<dbReference type="GO" id="GO:0005737">
    <property type="term" value="C:cytoplasm"/>
    <property type="evidence" value="ECO:0007669"/>
    <property type="project" value="UniProtKB-SubCell"/>
</dbReference>
<evidence type="ECO:0000256" key="7">
    <source>
        <dbReference type="ARBA" id="ARBA00022679"/>
    </source>
</evidence>
<evidence type="ECO:0000259" key="14">
    <source>
        <dbReference type="Pfam" id="PF00266"/>
    </source>
</evidence>
<dbReference type="Proteomes" id="UP000594905">
    <property type="component" value="Chromosome"/>
</dbReference>
<keyword evidence="4 13" id="KW-0963">Cytoplasm</keyword>
<dbReference type="InterPro" id="IPR015421">
    <property type="entry name" value="PyrdxlP-dep_Trfase_major"/>
</dbReference>
<dbReference type="GO" id="GO:0019265">
    <property type="term" value="P:glycine biosynthetic process, by transamination of glyoxylate"/>
    <property type="evidence" value="ECO:0007669"/>
    <property type="project" value="TreeGrafter"/>
</dbReference>
<feature type="binding site" evidence="13">
    <location>
        <begin position="81"/>
        <end position="82"/>
    </location>
    <ligand>
        <name>pyridoxal 5'-phosphate</name>
        <dbReference type="ChEBI" id="CHEBI:597326"/>
    </ligand>
</feature>
<dbReference type="PIRSF" id="PIRSF000525">
    <property type="entry name" value="SerC"/>
    <property type="match status" value="1"/>
</dbReference>
<dbReference type="EC" id="2.6.1.52" evidence="13"/>
<dbReference type="PANTHER" id="PTHR21152:SF40">
    <property type="entry name" value="ALANINE--GLYOXYLATE AMINOTRANSFERASE"/>
    <property type="match status" value="1"/>
</dbReference>
<dbReference type="GO" id="GO:0008453">
    <property type="term" value="F:alanine-glyoxylate transaminase activity"/>
    <property type="evidence" value="ECO:0007669"/>
    <property type="project" value="TreeGrafter"/>
</dbReference>
<keyword evidence="6 13" id="KW-0028">Amino-acid biosynthesis</keyword>
<dbReference type="GeneID" id="70783652"/>
<dbReference type="InterPro" id="IPR006272">
    <property type="entry name" value="Pser_aminoTfrase_mycobac"/>
</dbReference>
<evidence type="ECO:0000256" key="13">
    <source>
        <dbReference type="HAMAP-Rule" id="MF_00160"/>
    </source>
</evidence>
<comment type="catalytic activity">
    <reaction evidence="12 13">
        <text>O-phospho-L-serine + 2-oxoglutarate = 3-phosphooxypyruvate + L-glutamate</text>
        <dbReference type="Rhea" id="RHEA:14329"/>
        <dbReference type="ChEBI" id="CHEBI:16810"/>
        <dbReference type="ChEBI" id="CHEBI:18110"/>
        <dbReference type="ChEBI" id="CHEBI:29985"/>
        <dbReference type="ChEBI" id="CHEBI:57524"/>
        <dbReference type="EC" id="2.6.1.52"/>
    </reaction>
</comment>
<feature type="binding site" evidence="13">
    <location>
        <begin position="251"/>
        <end position="252"/>
    </location>
    <ligand>
        <name>pyridoxal 5'-phosphate</name>
        <dbReference type="ChEBI" id="CHEBI:597326"/>
    </ligand>
</feature>
<evidence type="ECO:0000256" key="11">
    <source>
        <dbReference type="ARBA" id="ARBA00047630"/>
    </source>
</evidence>
<dbReference type="Gene3D" id="3.90.1150.10">
    <property type="entry name" value="Aspartate Aminotransferase, domain 1"/>
    <property type="match status" value="1"/>
</dbReference>
<comment type="cofactor">
    <cofactor evidence="13">
        <name>pyridoxal 5'-phosphate</name>
        <dbReference type="ChEBI" id="CHEBI:597326"/>
    </cofactor>
    <text evidence="13">Binds 1 pyridoxal phosphate per subunit.</text>
</comment>
<dbReference type="HAMAP" id="MF_00160">
    <property type="entry name" value="SerC_aminotrans_5"/>
    <property type="match status" value="1"/>
</dbReference>
<dbReference type="OrthoDB" id="975012at2"/>
<comment type="pathway">
    <text evidence="13">Cofactor biosynthesis; pyridoxine 5'-phosphate biosynthesis; pyridoxine 5'-phosphate from D-erythrose 4-phosphate: step 3/5.</text>
</comment>
<evidence type="ECO:0000313" key="18">
    <source>
        <dbReference type="Proteomes" id="UP000594905"/>
    </source>
</evidence>
<dbReference type="InterPro" id="IPR015424">
    <property type="entry name" value="PyrdxlP-dep_Trfase"/>
</dbReference>
<comment type="subunit">
    <text evidence="13">Homodimer.</text>
</comment>
<dbReference type="Pfam" id="PF00266">
    <property type="entry name" value="Aminotran_5"/>
    <property type="match status" value="1"/>
</dbReference>
<sequence length="376" mass="40140">MSNTELVLPADLLPHDGRFGCGPSKVRPAQIEAITAGADSIIGTSHRQPAVKDLVGSIREGLSDLFSLPEGYEIALSLGGATAFWDAATFGLIEKKSAHLSFGEFSSKFAKAADKAPWLDTPLVTEAEVGTAPDPTTADADGADVIAWAHNETSTGAMVPVTRPHPDNPDQLVVVDATSGAGGLPVDMAEADVYYFSPQKCFASDGGLWLAALSPAAIERIEKINASDRFIPAFLNLQTAVDNSRKNQTYNTPAVATLLMLDNQVQWMNANGGLDGMVKRTTDNSTILYTWAESRAETTPFVTEPSARSLVVGTIDFDDSVDAAAVAKTLRANGILDVEPYRKLGRNQLRVGMFPAIDAEDLTKLTKAIDYVLDNR</sequence>
<evidence type="ECO:0000256" key="4">
    <source>
        <dbReference type="ARBA" id="ARBA00022490"/>
    </source>
</evidence>
<dbReference type="GO" id="GO:0004648">
    <property type="term" value="F:O-phospho-L-serine:2-oxoglutarate aminotransferase activity"/>
    <property type="evidence" value="ECO:0007669"/>
    <property type="project" value="UniProtKB-UniRule"/>
</dbReference>
<dbReference type="EMBL" id="CP065689">
    <property type="protein sequence ID" value="QPS60660.1"/>
    <property type="molecule type" value="Genomic_DNA"/>
</dbReference>
<keyword evidence="8 13" id="KW-0663">Pyridoxal phosphate</keyword>
<dbReference type="Gene3D" id="3.40.640.10">
    <property type="entry name" value="Type I PLP-dependent aspartate aminotransferase-like (Major domain)"/>
    <property type="match status" value="1"/>
</dbReference>
<organism evidence="16 17">
    <name type="scientific">Corynebacterium minutissimum</name>
    <dbReference type="NCBI Taxonomy" id="38301"/>
    <lineage>
        <taxon>Bacteria</taxon>
        <taxon>Bacillati</taxon>
        <taxon>Actinomycetota</taxon>
        <taxon>Actinomycetes</taxon>
        <taxon>Mycobacteriales</taxon>
        <taxon>Corynebacteriaceae</taxon>
        <taxon>Corynebacterium</taxon>
    </lineage>
</organism>
<dbReference type="GO" id="GO:0030170">
    <property type="term" value="F:pyridoxal phosphate binding"/>
    <property type="evidence" value="ECO:0007669"/>
    <property type="project" value="UniProtKB-UniRule"/>
</dbReference>
<feature type="binding site" evidence="13">
    <location>
        <position position="153"/>
    </location>
    <ligand>
        <name>pyridoxal 5'-phosphate</name>
        <dbReference type="ChEBI" id="CHEBI:597326"/>
    </ligand>
</feature>
<comment type="similarity">
    <text evidence="3 13">Belongs to the class-V pyridoxal-phosphate-dependent aminotransferase family. SerC subfamily.</text>
</comment>
<evidence type="ECO:0000256" key="5">
    <source>
        <dbReference type="ARBA" id="ARBA00022576"/>
    </source>
</evidence>
<feature type="binding site" evidence="13">
    <location>
        <position position="199"/>
    </location>
    <ligand>
        <name>pyridoxal 5'-phosphate</name>
        <dbReference type="ChEBI" id="CHEBI:597326"/>
    </ligand>
</feature>
<dbReference type="GO" id="GO:0006564">
    <property type="term" value="P:L-serine biosynthetic process"/>
    <property type="evidence" value="ECO:0007669"/>
    <property type="project" value="UniProtKB-UniRule"/>
</dbReference>
<evidence type="ECO:0000256" key="2">
    <source>
        <dbReference type="ARBA" id="ARBA00005099"/>
    </source>
</evidence>
<dbReference type="PANTHER" id="PTHR21152">
    <property type="entry name" value="AMINOTRANSFERASE CLASS V"/>
    <property type="match status" value="1"/>
</dbReference>
<comment type="pathway">
    <text evidence="2 13">Amino-acid biosynthesis; L-serine biosynthesis; L-serine from 3-phospho-D-glycerate: step 2/3.</text>
</comment>
<evidence type="ECO:0000256" key="8">
    <source>
        <dbReference type="ARBA" id="ARBA00022898"/>
    </source>
</evidence>
<keyword evidence="7 13" id="KW-0808">Transferase</keyword>
<gene>
    <name evidence="13 16" type="primary">serC</name>
    <name evidence="15" type="ORF">I6G51_05675</name>
    <name evidence="16" type="ORF">NCTC10288_01769</name>
</gene>
<evidence type="ECO:0000313" key="16">
    <source>
        <dbReference type="EMBL" id="SQI00457.1"/>
    </source>
</evidence>
<dbReference type="EMBL" id="LS483460">
    <property type="protein sequence ID" value="SQI00457.1"/>
    <property type="molecule type" value="Genomic_DNA"/>
</dbReference>
<dbReference type="NCBIfam" id="TIGR01366">
    <property type="entry name" value="serC_3"/>
    <property type="match status" value="1"/>
</dbReference>
<evidence type="ECO:0000256" key="6">
    <source>
        <dbReference type="ARBA" id="ARBA00022605"/>
    </source>
</evidence>
<keyword evidence="18" id="KW-1185">Reference proteome</keyword>
<reference evidence="16 17" key="1">
    <citation type="submission" date="2018-06" db="EMBL/GenBank/DDBJ databases">
        <authorList>
            <consortium name="Pathogen Informatics"/>
            <person name="Doyle S."/>
        </authorList>
    </citation>
    <scope>NUCLEOTIDE SEQUENCE [LARGE SCALE GENOMIC DNA]</scope>
    <source>
        <strain evidence="16 17">NCTC10288</strain>
    </source>
</reference>
<keyword evidence="5 13" id="KW-0032">Aminotransferase</keyword>
<evidence type="ECO:0000256" key="3">
    <source>
        <dbReference type="ARBA" id="ARBA00006904"/>
    </source>
</evidence>
<dbReference type="KEGG" id="cmin:NCTC10288_01769"/>
<dbReference type="STRING" id="38301.NX84_04975"/>
<evidence type="ECO:0000256" key="10">
    <source>
        <dbReference type="ARBA" id="ARBA00023299"/>
    </source>
</evidence>
<reference evidence="15 18" key="2">
    <citation type="submission" date="2020-12" db="EMBL/GenBank/DDBJ databases">
        <title>FDA dAtabase for Regulatory Grade micrObial Sequences (FDA-ARGOS): Supporting development and validation of Infectious Disease Dx tests.</title>
        <authorList>
            <person name="Sproer C."/>
            <person name="Gronow S."/>
            <person name="Severitt S."/>
            <person name="Schroder I."/>
            <person name="Tallon L."/>
            <person name="Sadzewicz L."/>
            <person name="Zhao X."/>
            <person name="Boylan J."/>
            <person name="Ott S."/>
            <person name="Bowen H."/>
            <person name="Vavikolanu K."/>
            <person name="Mehta A."/>
            <person name="Aluvathingal J."/>
            <person name="Nadendla S."/>
            <person name="Lowell S."/>
            <person name="Myers T."/>
            <person name="Yan Y."/>
            <person name="Sichtig H."/>
        </authorList>
    </citation>
    <scope>NUCLEOTIDE SEQUENCE [LARGE SCALE GENOMIC DNA]</scope>
    <source>
        <strain evidence="15 18">FDAARGOS_894</strain>
    </source>
</reference>
<dbReference type="GO" id="GO:0008615">
    <property type="term" value="P:pyridoxine biosynthetic process"/>
    <property type="evidence" value="ECO:0007669"/>
    <property type="project" value="UniProtKB-UniRule"/>
</dbReference>
<comment type="catalytic activity">
    <reaction evidence="11 13">
        <text>4-(phosphooxy)-L-threonine + 2-oxoglutarate = (R)-3-hydroxy-2-oxo-4-phosphooxybutanoate + L-glutamate</text>
        <dbReference type="Rhea" id="RHEA:16573"/>
        <dbReference type="ChEBI" id="CHEBI:16810"/>
        <dbReference type="ChEBI" id="CHEBI:29985"/>
        <dbReference type="ChEBI" id="CHEBI:58452"/>
        <dbReference type="ChEBI" id="CHEBI:58538"/>
        <dbReference type="EC" id="2.6.1.52"/>
    </reaction>
</comment>
<feature type="domain" description="Aminotransferase class V" evidence="14">
    <location>
        <begin position="140"/>
        <end position="335"/>
    </location>
</feature>
<feature type="modified residue" description="N6-(pyridoxal phosphate)lysine" evidence="13">
    <location>
        <position position="200"/>
    </location>
</feature>
<keyword evidence="10 13" id="KW-0718">Serine biosynthesis</keyword>
<dbReference type="Proteomes" id="UP000249264">
    <property type="component" value="Chromosome 1"/>
</dbReference>
<evidence type="ECO:0000256" key="1">
    <source>
        <dbReference type="ARBA" id="ARBA00003483"/>
    </source>
</evidence>
<dbReference type="InterPro" id="IPR015422">
    <property type="entry name" value="PyrdxlP-dep_Trfase_small"/>
</dbReference>
<comment type="function">
    <text evidence="1 13">Catalyzes the reversible conversion of 3-phosphohydroxypyruvate to phosphoserine and of 3-hydroxy-2-oxo-4-phosphonooxybutanoate to phosphohydroxythreonine.</text>
</comment>
<dbReference type="InterPro" id="IPR022278">
    <property type="entry name" value="Pser_aminoTfrase"/>
</dbReference>
<protein>
    <recommendedName>
        <fullName evidence="13">Phosphoserine aminotransferase</fullName>
        <ecNumber evidence="13">2.6.1.52</ecNumber>
    </recommendedName>
    <alternativeName>
        <fullName evidence="13">Phosphohydroxythreonine aminotransferase</fullName>
        <shortName evidence="13">PSAT</shortName>
    </alternativeName>
</protein>
<evidence type="ECO:0000313" key="17">
    <source>
        <dbReference type="Proteomes" id="UP000249264"/>
    </source>
</evidence>
<evidence type="ECO:0000256" key="12">
    <source>
        <dbReference type="ARBA" id="ARBA00049007"/>
    </source>
</evidence>
<proteinExistence type="inferred from homology"/>